<dbReference type="Proteomes" id="UP000095751">
    <property type="component" value="Unassembled WGS sequence"/>
</dbReference>
<organism evidence="3 4">
    <name type="scientific">Fragilariopsis cylindrus CCMP1102</name>
    <dbReference type="NCBI Taxonomy" id="635003"/>
    <lineage>
        <taxon>Eukaryota</taxon>
        <taxon>Sar</taxon>
        <taxon>Stramenopiles</taxon>
        <taxon>Ochrophyta</taxon>
        <taxon>Bacillariophyta</taxon>
        <taxon>Bacillariophyceae</taxon>
        <taxon>Bacillariophycidae</taxon>
        <taxon>Bacillariales</taxon>
        <taxon>Bacillariaceae</taxon>
        <taxon>Fragilariopsis</taxon>
    </lineage>
</organism>
<dbReference type="InterPro" id="IPR042095">
    <property type="entry name" value="SUMF_sf"/>
</dbReference>
<evidence type="ECO:0000259" key="2">
    <source>
        <dbReference type="Pfam" id="PF03781"/>
    </source>
</evidence>
<dbReference type="EMBL" id="KV784360">
    <property type="protein sequence ID" value="OEU14419.1"/>
    <property type="molecule type" value="Genomic_DNA"/>
</dbReference>
<dbReference type="GO" id="GO:0120147">
    <property type="term" value="F:formylglycine-generating oxidase activity"/>
    <property type="evidence" value="ECO:0007669"/>
    <property type="project" value="TreeGrafter"/>
</dbReference>
<proteinExistence type="predicted"/>
<evidence type="ECO:0000313" key="4">
    <source>
        <dbReference type="Proteomes" id="UP000095751"/>
    </source>
</evidence>
<dbReference type="InParanoid" id="A0A1E7F8F1"/>
<evidence type="ECO:0000256" key="1">
    <source>
        <dbReference type="SAM" id="MobiDB-lite"/>
    </source>
</evidence>
<dbReference type="InterPro" id="IPR051043">
    <property type="entry name" value="Sulfatase_Mod_Factor_Kinase"/>
</dbReference>
<dbReference type="InterPro" id="IPR005532">
    <property type="entry name" value="SUMF_dom"/>
</dbReference>
<name>A0A1E7F8F1_9STRA</name>
<dbReference type="Pfam" id="PF03781">
    <property type="entry name" value="FGE-sulfatase"/>
    <property type="match status" value="1"/>
</dbReference>
<dbReference type="PANTHER" id="PTHR23150">
    <property type="entry name" value="SULFATASE MODIFYING FACTOR 1, 2"/>
    <property type="match status" value="1"/>
</dbReference>
<protein>
    <submittedName>
        <fullName evidence="3">DUF323-domain-containing protein</fullName>
    </submittedName>
</protein>
<feature type="region of interest" description="Disordered" evidence="1">
    <location>
        <begin position="180"/>
        <end position="200"/>
    </location>
</feature>
<dbReference type="KEGG" id="fcy:FRACYDRAFT_240958"/>
<accession>A0A1E7F8F1</accession>
<reference evidence="3 4" key="1">
    <citation type="submission" date="2016-09" db="EMBL/GenBank/DDBJ databases">
        <title>Extensive genetic diversity and differential bi-allelic expression allows diatom success in the polar Southern Ocean.</title>
        <authorList>
            <consortium name="DOE Joint Genome Institute"/>
            <person name="Mock T."/>
            <person name="Otillar R.P."/>
            <person name="Strauss J."/>
            <person name="Dupont C."/>
            <person name="Frickenhaus S."/>
            <person name="Maumus F."/>
            <person name="Mcmullan M."/>
            <person name="Sanges R."/>
            <person name="Schmutz J."/>
            <person name="Toseland A."/>
            <person name="Valas R."/>
            <person name="Veluchamy A."/>
            <person name="Ward B.J."/>
            <person name="Allen A."/>
            <person name="Barry K."/>
            <person name="Falciatore A."/>
            <person name="Ferrante M."/>
            <person name="Fortunato A.E."/>
            <person name="Gloeckner G."/>
            <person name="Gruber A."/>
            <person name="Hipkin R."/>
            <person name="Janech M."/>
            <person name="Kroth P."/>
            <person name="Leese F."/>
            <person name="Lindquist E."/>
            <person name="Lyon B.R."/>
            <person name="Martin J."/>
            <person name="Mayer C."/>
            <person name="Parker M."/>
            <person name="Quesneville H."/>
            <person name="Raymond J."/>
            <person name="Uhlig C."/>
            <person name="Valentin K.U."/>
            <person name="Worden A.Z."/>
            <person name="Armbrust E.V."/>
            <person name="Bowler C."/>
            <person name="Green B."/>
            <person name="Moulton V."/>
            <person name="Van Oosterhout C."/>
            <person name="Grigoriev I."/>
        </authorList>
    </citation>
    <scope>NUCLEOTIDE SEQUENCE [LARGE SCALE GENOMIC DNA]</scope>
    <source>
        <strain evidence="3 4">CCMP1102</strain>
    </source>
</reference>
<sequence>MSDQNKLQLETLRQELLDVIPPNNDSIGSRSISPIEFINEQYQNNNDNTTTLLFQYKLHQFIVLNEISKSTSKSTSKSIDDSNSDLYSSQLAVSRLFKKPVLLELMLLADGAMDGNYDKAFEIYNEIRNESDYLLCCSSDNDDDDDIREGGEDNPYPVLHRLAIAIALVHATPVVQTNPIEIDCSNDDDEDNSIEPSPEQEEYYVDPVRRYLNYEIAYLNGELDPNFDQFTIFELRFVVDGDESDEISSWGRTTLQNYYPDHIINSIIDNNDNNSFLYGTIVKTDIPYGSSRVSNDLPTNHKYQNILMNGGIFRLEVLSQLDSGSVELDSARLGFGSNLTRLGFGSNLTRVLLLDSVSTQFGGRRAFFGRFILRSFGIPTTARPSKGHAALCHWNSNGWEVNLGGGWGKGWTKTQYVKDIDFYSTTQARGSTIMSENDEYKKVKLAQWIGDVLNEKQIYGIYDINVKGRDMNIPIDLTSNNSNTDIGIWYRTSLQIQQTIIDSNTSKVKDTPRPNKPITTIAEIVKKQKQKSGSYIYEITKDIIRITIPAGSYADKRKTKDVKVMKSFITTTTSTGDRNDEDINDNEQIYLPSFSTQGTTILRGGTWKDTANGLCNSGSRLLSGGYGRYENWGFRVALTIDNETMDVSESCPDPTLIISLNNDDDNNDDNIEFVYIPPGTFIMGGTSDKDGRFNCVEIPHHPVQITKGFYLGKYPVTQRQYMIIRNNKNPSKSTKDPNCPVDNINVEDATQFCSTASEITGCDIRLPTEAEWEYSSRGSTNGTSANSNMWFFDYDNNPKLLDNYAWHKDNSKGKSHPVGLKKPNPFGLYDIYGNVCERVSDTYKKEYYNECLLTAISSSSSSCCVNPNGPKQGISSKFKYTNIKIPSPITC</sequence>
<dbReference type="OrthoDB" id="659at2759"/>
<gene>
    <name evidence="3" type="ORF">FRACYDRAFT_240958</name>
</gene>
<dbReference type="Gene3D" id="3.90.1580.10">
    <property type="entry name" value="paralog of FGE (formylglycine-generating enzyme)"/>
    <property type="match status" value="1"/>
</dbReference>
<dbReference type="AlphaFoldDB" id="A0A1E7F8F1"/>
<dbReference type="InterPro" id="IPR016187">
    <property type="entry name" value="CTDL_fold"/>
</dbReference>
<dbReference type="PANTHER" id="PTHR23150:SF19">
    <property type="entry name" value="FORMYLGLYCINE-GENERATING ENZYME"/>
    <property type="match status" value="1"/>
</dbReference>
<keyword evidence="4" id="KW-1185">Reference proteome</keyword>
<evidence type="ECO:0000313" key="3">
    <source>
        <dbReference type="EMBL" id="OEU14419.1"/>
    </source>
</evidence>
<feature type="compositionally biased region" description="Acidic residues" evidence="1">
    <location>
        <begin position="184"/>
        <end position="200"/>
    </location>
</feature>
<dbReference type="SUPFAM" id="SSF56436">
    <property type="entry name" value="C-type lectin-like"/>
    <property type="match status" value="1"/>
</dbReference>
<feature type="domain" description="Sulfatase-modifying factor enzyme-like" evidence="2">
    <location>
        <begin position="672"/>
        <end position="849"/>
    </location>
</feature>